<organism evidence="7 8">
    <name type="scientific">Owenia fusiformis</name>
    <name type="common">Polychaete worm</name>
    <dbReference type="NCBI Taxonomy" id="6347"/>
    <lineage>
        <taxon>Eukaryota</taxon>
        <taxon>Metazoa</taxon>
        <taxon>Spiralia</taxon>
        <taxon>Lophotrochozoa</taxon>
        <taxon>Annelida</taxon>
        <taxon>Polychaeta</taxon>
        <taxon>Sedentaria</taxon>
        <taxon>Canalipalpata</taxon>
        <taxon>Sabellida</taxon>
        <taxon>Oweniida</taxon>
        <taxon>Oweniidae</taxon>
        <taxon>Owenia</taxon>
    </lineage>
</organism>
<dbReference type="PANTHER" id="PTHR13563:SF13">
    <property type="entry name" value="TRNA METHYLTRANSFERASE 10 HOMOLOG A"/>
    <property type="match status" value="1"/>
</dbReference>
<keyword evidence="8" id="KW-1185">Reference proteome</keyword>
<dbReference type="GO" id="GO:0052905">
    <property type="term" value="F:tRNA (guanosine(9)-N1)-methyltransferase activity"/>
    <property type="evidence" value="ECO:0007669"/>
    <property type="project" value="UniProtKB-EC"/>
</dbReference>
<feature type="region of interest" description="Disordered" evidence="6">
    <location>
        <begin position="1"/>
        <end position="183"/>
    </location>
</feature>
<keyword evidence="2" id="KW-0489">Methyltransferase</keyword>
<feature type="compositionally biased region" description="Basic residues" evidence="6">
    <location>
        <begin position="134"/>
        <end position="145"/>
    </location>
</feature>
<evidence type="ECO:0000256" key="4">
    <source>
        <dbReference type="ARBA" id="ARBA00022691"/>
    </source>
</evidence>
<accession>A0A8J1UNQ0</accession>
<evidence type="ECO:0000256" key="5">
    <source>
        <dbReference type="ARBA" id="ARBA00048434"/>
    </source>
</evidence>
<dbReference type="PROSITE" id="PS51675">
    <property type="entry name" value="SAM_MT_TRM10"/>
    <property type="match status" value="1"/>
</dbReference>
<sequence>MESQADPKFLYDDKDGRIDQKKVCSDNEVKQDETKDESKDAEYCGTEALENVNPKTNGATSGPNTQSQQKDTETIDNQQDNVGACQQEEIPKVDAPFGDTKNPMDKDEETKEDGDLEIDVSKEKSETSLSPKPMSKKQMKKMQKRLKWDSLKLEKRAKERENLKKRKAEAKERGEPWDKPSRKKLKHNNMATSACKQRICVDCSFSSYMSPKDLGKTVKQLGHSYAANRRMVNPVQFYVTGVRDDVKQRLLEYNKDYDKWDVNLLSENYIDVFDKEDIVYLTSDSENIVNTLDDSKVYIIGGLVDHNAHKGLCYKLAKEKGLQHAQLPIGEYLQMKSSRTLTINHVFEIMVNYTDSKDWKEAFLKVLPMRKGATAKVDETKDKDIDNIESTNYNDDTQDDKTNINLQSNIE</sequence>
<dbReference type="InterPro" id="IPR028564">
    <property type="entry name" value="MT_TRM10-typ"/>
</dbReference>
<dbReference type="GO" id="GO:0005654">
    <property type="term" value="C:nucleoplasm"/>
    <property type="evidence" value="ECO:0007669"/>
    <property type="project" value="TreeGrafter"/>
</dbReference>
<feature type="compositionally biased region" description="Polar residues" evidence="6">
    <location>
        <begin position="53"/>
        <end position="81"/>
    </location>
</feature>
<dbReference type="AlphaFoldDB" id="A0A8J1UNQ0"/>
<evidence type="ECO:0000256" key="2">
    <source>
        <dbReference type="ARBA" id="ARBA00022603"/>
    </source>
</evidence>
<evidence type="ECO:0000256" key="3">
    <source>
        <dbReference type="ARBA" id="ARBA00022679"/>
    </source>
</evidence>
<dbReference type="Proteomes" id="UP000749559">
    <property type="component" value="Unassembled WGS sequence"/>
</dbReference>
<dbReference type="GO" id="GO:0000049">
    <property type="term" value="F:tRNA binding"/>
    <property type="evidence" value="ECO:0007669"/>
    <property type="project" value="TreeGrafter"/>
</dbReference>
<evidence type="ECO:0000313" key="8">
    <source>
        <dbReference type="Proteomes" id="UP000749559"/>
    </source>
</evidence>
<name>A0A8J1UNQ0_OWEFU</name>
<protein>
    <recommendedName>
        <fullName evidence="1">tRNA (guanine(9)-N(1))-methyltransferase</fullName>
        <ecNumber evidence="1">2.1.1.221</ecNumber>
    </recommendedName>
</protein>
<reference evidence="7" key="1">
    <citation type="submission" date="2022-03" db="EMBL/GenBank/DDBJ databases">
        <authorList>
            <person name="Martin C."/>
        </authorList>
    </citation>
    <scope>NUCLEOTIDE SEQUENCE</scope>
</reference>
<dbReference type="Gene3D" id="3.40.1280.30">
    <property type="match status" value="1"/>
</dbReference>
<comment type="catalytic activity">
    <reaction evidence="5">
        <text>guanosine(9) in tRNA + S-adenosyl-L-methionine = N(1)-methylguanosine(9) in tRNA + S-adenosyl-L-homocysteine + H(+)</text>
        <dbReference type="Rhea" id="RHEA:43156"/>
        <dbReference type="Rhea" id="RHEA-COMP:10367"/>
        <dbReference type="Rhea" id="RHEA-COMP:10368"/>
        <dbReference type="ChEBI" id="CHEBI:15378"/>
        <dbReference type="ChEBI" id="CHEBI:57856"/>
        <dbReference type="ChEBI" id="CHEBI:59789"/>
        <dbReference type="ChEBI" id="CHEBI:73542"/>
        <dbReference type="ChEBI" id="CHEBI:74269"/>
        <dbReference type="EC" id="2.1.1.221"/>
    </reaction>
</comment>
<feature type="compositionally biased region" description="Basic and acidic residues" evidence="6">
    <location>
        <begin position="9"/>
        <end position="42"/>
    </location>
</feature>
<dbReference type="GO" id="GO:0002939">
    <property type="term" value="P:tRNA N1-guanine methylation"/>
    <property type="evidence" value="ECO:0007669"/>
    <property type="project" value="TreeGrafter"/>
</dbReference>
<dbReference type="InterPro" id="IPR007356">
    <property type="entry name" value="tRNA_m1G_MeTrfase_euk"/>
</dbReference>
<proteinExistence type="predicted"/>
<keyword evidence="4" id="KW-0949">S-adenosyl-L-methionine</keyword>
<evidence type="ECO:0000256" key="6">
    <source>
        <dbReference type="SAM" id="MobiDB-lite"/>
    </source>
</evidence>
<dbReference type="CDD" id="cd18101">
    <property type="entry name" value="Trm10euk_A"/>
    <property type="match status" value="1"/>
</dbReference>
<dbReference type="OrthoDB" id="278300at2759"/>
<dbReference type="FunFam" id="3.40.1280.30:FF:000001">
    <property type="entry name" value="tRNA methyltransferase 10 homolog A"/>
    <property type="match status" value="1"/>
</dbReference>
<feature type="compositionally biased region" description="Basic and acidic residues" evidence="6">
    <location>
        <begin position="169"/>
        <end position="180"/>
    </location>
</feature>
<comment type="caution">
    <text evidence="7">The sequence shown here is derived from an EMBL/GenBank/DDBJ whole genome shotgun (WGS) entry which is preliminary data.</text>
</comment>
<keyword evidence="3" id="KW-0808">Transferase</keyword>
<evidence type="ECO:0000256" key="1">
    <source>
        <dbReference type="ARBA" id="ARBA00012797"/>
    </source>
</evidence>
<dbReference type="EMBL" id="CAIIXF020000009">
    <property type="protein sequence ID" value="CAH1793835.1"/>
    <property type="molecule type" value="Genomic_DNA"/>
</dbReference>
<feature type="region of interest" description="Disordered" evidence="6">
    <location>
        <begin position="387"/>
        <end position="411"/>
    </location>
</feature>
<evidence type="ECO:0000313" key="7">
    <source>
        <dbReference type="EMBL" id="CAH1793835.1"/>
    </source>
</evidence>
<feature type="compositionally biased region" description="Basic and acidic residues" evidence="6">
    <location>
        <begin position="146"/>
        <end position="162"/>
    </location>
</feature>
<dbReference type="InterPro" id="IPR038459">
    <property type="entry name" value="MT_TRM10-typ_sf"/>
</dbReference>
<gene>
    <name evidence="7" type="ORF">OFUS_LOCUS18636</name>
</gene>
<dbReference type="PANTHER" id="PTHR13563">
    <property type="entry name" value="TRNA (GUANINE-9-) METHYLTRANSFERASE"/>
    <property type="match status" value="1"/>
</dbReference>
<dbReference type="EC" id="2.1.1.221" evidence="1"/>